<proteinExistence type="predicted"/>
<sequence>MREVLGGELRQAVVVNARFLHHAEEAKSVQRLGFGRREVGQGASFLTAQDSSWPSHDEADAPVLSRVLFDRLGAEDWVTLFHSSESVDIERYQMCARELE</sequence>
<organism evidence="1">
    <name type="scientific">Trieres chinensis</name>
    <name type="common">Marine centric diatom</name>
    <name type="synonym">Odontella sinensis</name>
    <dbReference type="NCBI Taxonomy" id="1514140"/>
    <lineage>
        <taxon>Eukaryota</taxon>
        <taxon>Sar</taxon>
        <taxon>Stramenopiles</taxon>
        <taxon>Ochrophyta</taxon>
        <taxon>Bacillariophyta</taxon>
        <taxon>Mediophyceae</taxon>
        <taxon>Biddulphiophycidae</taxon>
        <taxon>Eupodiscales</taxon>
        <taxon>Parodontellaceae</taxon>
        <taxon>Trieres</taxon>
    </lineage>
</organism>
<dbReference type="AlphaFoldDB" id="A0A7S1YWW1"/>
<evidence type="ECO:0000313" key="1">
    <source>
        <dbReference type="EMBL" id="CAD9321368.1"/>
    </source>
</evidence>
<gene>
    <name evidence="1" type="ORF">OSIN01602_LOCUS1387</name>
</gene>
<reference evidence="1" key="1">
    <citation type="submission" date="2021-01" db="EMBL/GenBank/DDBJ databases">
        <authorList>
            <person name="Corre E."/>
            <person name="Pelletier E."/>
            <person name="Niang G."/>
            <person name="Scheremetjew M."/>
            <person name="Finn R."/>
            <person name="Kale V."/>
            <person name="Holt S."/>
            <person name="Cochrane G."/>
            <person name="Meng A."/>
            <person name="Brown T."/>
            <person name="Cohen L."/>
        </authorList>
    </citation>
    <scope>NUCLEOTIDE SEQUENCE</scope>
    <source>
        <strain evidence="1">Grunow 1884</strain>
    </source>
</reference>
<protein>
    <submittedName>
        <fullName evidence="1">Uncharacterized protein</fullName>
    </submittedName>
</protein>
<accession>A0A7S1YWW1</accession>
<name>A0A7S1YWW1_TRICV</name>
<dbReference type="EMBL" id="HBGO01002458">
    <property type="protein sequence ID" value="CAD9321368.1"/>
    <property type="molecule type" value="Transcribed_RNA"/>
</dbReference>